<dbReference type="EMBL" id="BMAT01012187">
    <property type="protein sequence ID" value="GFR87585.1"/>
    <property type="molecule type" value="Genomic_DNA"/>
</dbReference>
<organism evidence="2 3">
    <name type="scientific">Elysia marginata</name>
    <dbReference type="NCBI Taxonomy" id="1093978"/>
    <lineage>
        <taxon>Eukaryota</taxon>
        <taxon>Metazoa</taxon>
        <taxon>Spiralia</taxon>
        <taxon>Lophotrochozoa</taxon>
        <taxon>Mollusca</taxon>
        <taxon>Gastropoda</taxon>
        <taxon>Heterobranchia</taxon>
        <taxon>Euthyneura</taxon>
        <taxon>Panpulmonata</taxon>
        <taxon>Sacoglossa</taxon>
        <taxon>Placobranchoidea</taxon>
        <taxon>Plakobranchidae</taxon>
        <taxon>Elysia</taxon>
    </lineage>
</organism>
<protein>
    <submittedName>
        <fullName evidence="2">Uncharacterized protein</fullName>
    </submittedName>
</protein>
<keyword evidence="3" id="KW-1185">Reference proteome</keyword>
<keyword evidence="1" id="KW-0732">Signal</keyword>
<reference evidence="2 3" key="1">
    <citation type="journal article" date="2021" name="Elife">
        <title>Chloroplast acquisition without the gene transfer in kleptoplastic sea slugs, Plakobranchus ocellatus.</title>
        <authorList>
            <person name="Maeda T."/>
            <person name="Takahashi S."/>
            <person name="Yoshida T."/>
            <person name="Shimamura S."/>
            <person name="Takaki Y."/>
            <person name="Nagai Y."/>
            <person name="Toyoda A."/>
            <person name="Suzuki Y."/>
            <person name="Arimoto A."/>
            <person name="Ishii H."/>
            <person name="Satoh N."/>
            <person name="Nishiyama T."/>
            <person name="Hasebe M."/>
            <person name="Maruyama T."/>
            <person name="Minagawa J."/>
            <person name="Obokata J."/>
            <person name="Shigenobu S."/>
        </authorList>
    </citation>
    <scope>NUCLEOTIDE SEQUENCE [LARGE SCALE GENOMIC DNA]</scope>
</reference>
<evidence type="ECO:0000313" key="3">
    <source>
        <dbReference type="Proteomes" id="UP000762676"/>
    </source>
</evidence>
<comment type="caution">
    <text evidence="2">The sequence shown here is derived from an EMBL/GenBank/DDBJ whole genome shotgun (WGS) entry which is preliminary data.</text>
</comment>
<evidence type="ECO:0000256" key="1">
    <source>
        <dbReference type="SAM" id="SignalP"/>
    </source>
</evidence>
<dbReference type="AlphaFoldDB" id="A0AAV4GRT5"/>
<evidence type="ECO:0000313" key="2">
    <source>
        <dbReference type="EMBL" id="GFR87585.1"/>
    </source>
</evidence>
<accession>A0AAV4GRT5</accession>
<proteinExistence type="predicted"/>
<gene>
    <name evidence="2" type="ORF">ElyMa_006080600</name>
</gene>
<feature type="chain" id="PRO_5043551198" evidence="1">
    <location>
        <begin position="26"/>
        <end position="318"/>
    </location>
</feature>
<dbReference type="Proteomes" id="UP000762676">
    <property type="component" value="Unassembled WGS sequence"/>
</dbReference>
<sequence>MAFRDTCTSVFLVLCVSFSFERAHGYGSDLREVKEQLEILTNEVSRLADASSPSKDHEVHATDPVTVLSVERVPGPSANIFTVNFTKNVPEIYYDITAYDSTIGSSAIRLRVDRSDHQPMSQDEFTVPMLEVKHEGDLVYDSGKDVKVKVSASYGSERTSRFSDVRASFKVITQDGLNFGERPGDGWTEKSTKKFLDSEETTFTIETSKHPVSGFLVLSSSFTDTEATLVSKVVVSRTITTRHIAVRLILGYYRKIEWTVQQQFDSVDTTFQCIALTAVSNITRDIVVEVASREFYIDANRTGMEVEVNEVGLKSGSQ</sequence>
<name>A0AAV4GRT5_9GAST</name>
<feature type="signal peptide" evidence="1">
    <location>
        <begin position="1"/>
        <end position="25"/>
    </location>
</feature>